<gene>
    <name evidence="2" type="ORF">FCL54_19135</name>
</gene>
<keyword evidence="1" id="KW-0472">Membrane</keyword>
<evidence type="ECO:0000313" key="3">
    <source>
        <dbReference type="Proteomes" id="UP000308230"/>
    </source>
</evidence>
<sequence length="131" mass="15105">MLVDIVRIGIGFISLYIVLLSISYSTFQLYDLILNPIKYGVCALLFILGFTSFSRTLNALILFLYSLIKKKALAPLSYIAEFVLSVVFFIILFRADLYMALISLVFVIAYSMMSFELRDLSNSEHYRRQKM</sequence>
<keyword evidence="1" id="KW-0812">Transmembrane</keyword>
<dbReference type="EMBL" id="SWLG01000018">
    <property type="protein sequence ID" value="TLS35617.1"/>
    <property type="molecule type" value="Genomic_DNA"/>
</dbReference>
<feature type="transmembrane region" description="Helical" evidence="1">
    <location>
        <begin position="37"/>
        <end position="65"/>
    </location>
</feature>
<reference evidence="2 3" key="1">
    <citation type="submission" date="2019-04" db="EMBL/GenBank/DDBJ databases">
        <title>Bacillus caeni sp. nov., a bacterium isolated from mangrove sediment.</title>
        <authorList>
            <person name="Huang H."/>
            <person name="Mo K."/>
            <person name="Hu Y."/>
        </authorList>
    </citation>
    <scope>NUCLEOTIDE SEQUENCE [LARGE SCALE GENOMIC DNA]</scope>
    <source>
        <strain evidence="2 3">HB172195</strain>
    </source>
</reference>
<evidence type="ECO:0000313" key="2">
    <source>
        <dbReference type="EMBL" id="TLS35617.1"/>
    </source>
</evidence>
<name>A0A5R9EX27_9BACL</name>
<dbReference type="RefSeq" id="WP_138128551.1">
    <property type="nucleotide sequence ID" value="NZ_SWLG01000018.1"/>
</dbReference>
<organism evidence="2 3">
    <name type="scientific">Exobacillus caeni</name>
    <dbReference type="NCBI Taxonomy" id="2574798"/>
    <lineage>
        <taxon>Bacteria</taxon>
        <taxon>Bacillati</taxon>
        <taxon>Bacillota</taxon>
        <taxon>Bacilli</taxon>
        <taxon>Bacillales</taxon>
        <taxon>Guptibacillaceae</taxon>
        <taxon>Exobacillus</taxon>
    </lineage>
</organism>
<feature type="transmembrane region" description="Helical" evidence="1">
    <location>
        <begin position="72"/>
        <end position="91"/>
    </location>
</feature>
<comment type="caution">
    <text evidence="2">The sequence shown here is derived from an EMBL/GenBank/DDBJ whole genome shotgun (WGS) entry which is preliminary data.</text>
</comment>
<accession>A0A5R9EX27</accession>
<protein>
    <submittedName>
        <fullName evidence="2">Uncharacterized protein</fullName>
    </submittedName>
</protein>
<dbReference type="AlphaFoldDB" id="A0A5R9EX27"/>
<proteinExistence type="predicted"/>
<keyword evidence="3" id="KW-1185">Reference proteome</keyword>
<feature type="transmembrane region" description="Helical" evidence="1">
    <location>
        <begin position="5"/>
        <end position="25"/>
    </location>
</feature>
<keyword evidence="1" id="KW-1133">Transmembrane helix</keyword>
<feature type="transmembrane region" description="Helical" evidence="1">
    <location>
        <begin position="97"/>
        <end position="117"/>
    </location>
</feature>
<dbReference type="Proteomes" id="UP000308230">
    <property type="component" value="Unassembled WGS sequence"/>
</dbReference>
<evidence type="ECO:0000256" key="1">
    <source>
        <dbReference type="SAM" id="Phobius"/>
    </source>
</evidence>